<dbReference type="EMBL" id="CP118099">
    <property type="protein sequence ID" value="WDH74665.1"/>
    <property type="molecule type" value="Genomic_DNA"/>
</dbReference>
<evidence type="ECO:0000313" key="2">
    <source>
        <dbReference type="EMBL" id="WDH74665.1"/>
    </source>
</evidence>
<evidence type="ECO:0000256" key="1">
    <source>
        <dbReference type="SAM" id="Phobius"/>
    </source>
</evidence>
<dbReference type="Pfam" id="PF09819">
    <property type="entry name" value="ABC_cobalt"/>
    <property type="match status" value="1"/>
</dbReference>
<organism evidence="2 3">
    <name type="scientific">Exiguobacterium marinum</name>
    <dbReference type="NCBI Taxonomy" id="273528"/>
    <lineage>
        <taxon>Bacteria</taxon>
        <taxon>Bacillati</taxon>
        <taxon>Bacillota</taxon>
        <taxon>Bacilli</taxon>
        <taxon>Bacillales</taxon>
        <taxon>Bacillales Family XII. Incertae Sedis</taxon>
        <taxon>Exiguobacterium</taxon>
    </lineage>
</organism>
<feature type="transmembrane region" description="Helical" evidence="1">
    <location>
        <begin position="41"/>
        <end position="61"/>
    </location>
</feature>
<evidence type="ECO:0000313" key="3">
    <source>
        <dbReference type="Proteomes" id="UP001213680"/>
    </source>
</evidence>
<protein>
    <submittedName>
        <fullName evidence="2">ECF transporter S component</fullName>
    </submittedName>
</protein>
<dbReference type="Proteomes" id="UP001213680">
    <property type="component" value="Chromosome"/>
</dbReference>
<keyword evidence="1" id="KW-0812">Transmembrane</keyword>
<proteinExistence type="predicted"/>
<keyword evidence="1" id="KW-0472">Membrane</keyword>
<gene>
    <name evidence="2" type="ORF">PTI97_07400</name>
</gene>
<dbReference type="InterPro" id="IPR017195">
    <property type="entry name" value="ABC_thiamin-permease_prd"/>
</dbReference>
<keyword evidence="1" id="KW-1133">Transmembrane helix</keyword>
<feature type="transmembrane region" description="Helical" evidence="1">
    <location>
        <begin position="12"/>
        <end position="35"/>
    </location>
</feature>
<accession>A0ABY7WUX0</accession>
<feature type="transmembrane region" description="Helical" evidence="1">
    <location>
        <begin position="146"/>
        <end position="169"/>
    </location>
</feature>
<sequence>MLKSWKLKEVVLVSVLSVVFAVVYLLFVHIGNLWAGLIGPIAYEWIFGIWFIVSIISAYIIRKPGAAFISEVMAATIEMLIGNAIGPRIILVGIVQGLGAEAVFAMTGYRRYELWVLMLAGFGSAVTSFVYTYFMSGFAMLEPGYVATMFGLRAVSGMVIAGVGGKLLSDLLLKTGSLRGYAIARSGNVHG</sequence>
<reference evidence="2 3" key="1">
    <citation type="submission" date="2023-02" db="EMBL/GenBank/DDBJ databases">
        <title>A bacterium isolated from plastisphere.</title>
        <authorList>
            <person name="Sun Y."/>
        </authorList>
    </citation>
    <scope>NUCLEOTIDE SEQUENCE [LARGE SCALE GENOMIC DNA]</scope>
    <source>
        <strain evidence="3">a-1</strain>
    </source>
</reference>
<name>A0ABY7WUX0_9BACL</name>
<feature type="transmembrane region" description="Helical" evidence="1">
    <location>
        <begin position="114"/>
        <end position="134"/>
    </location>
</feature>
<keyword evidence="3" id="KW-1185">Reference proteome</keyword>
<dbReference type="PIRSF" id="PIRSF037394">
    <property type="entry name" value="ABC_thiamine-permease_YkoE_prd"/>
    <property type="match status" value="1"/>
</dbReference>
<dbReference type="RefSeq" id="WP_274356125.1">
    <property type="nucleotide sequence ID" value="NZ_CP118099.1"/>
</dbReference>